<gene>
    <name evidence="1" type="ORF">FPZ49_01735</name>
</gene>
<keyword evidence="2" id="KW-1185">Reference proteome</keyword>
<reference evidence="1 2" key="1">
    <citation type="submission" date="2019-07" db="EMBL/GenBank/DDBJ databases">
        <authorList>
            <person name="Kim J."/>
        </authorList>
    </citation>
    <scope>NUCLEOTIDE SEQUENCE [LARGE SCALE GENOMIC DNA]</scope>
    <source>
        <strain evidence="1 2">JC52</strain>
    </source>
</reference>
<dbReference type="RefSeq" id="WP_144842604.1">
    <property type="nucleotide sequence ID" value="NZ_VNJI01000001.1"/>
</dbReference>
<protein>
    <submittedName>
        <fullName evidence="1">Uncharacterized protein</fullName>
    </submittedName>
</protein>
<dbReference type="PANTHER" id="PTHR38045">
    <property type="entry name" value="CHROMOSOME 1, WHOLE GENOME SHOTGUN SEQUENCE"/>
    <property type="match status" value="1"/>
</dbReference>
<organism evidence="1 2">
    <name type="scientific">Paenibacillus cremeus</name>
    <dbReference type="NCBI Taxonomy" id="2163881"/>
    <lineage>
        <taxon>Bacteria</taxon>
        <taxon>Bacillati</taxon>
        <taxon>Bacillota</taxon>
        <taxon>Bacilli</taxon>
        <taxon>Bacillales</taxon>
        <taxon>Paenibacillaceae</taxon>
        <taxon>Paenibacillus</taxon>
    </lineage>
</organism>
<sequence length="434" mass="49387">MNYKELKEALDFGTQAGGNSLMFTEGRSNEKWLEIREAAFYKDMLAEITEASSRLLNEPIEALPYSLYKIFDETGSRKEYERAYFKRRLRLNTFAIMSKLYGEKKYIEALEDTIWAICDEYTWCLPAHLGGTSVSIVENINGREPSAGEISARVREHRHVVDLFAAETGFALTELIAMLEDRLSPLVVYRARTEVKERILEPYCELNSSFHWERVTMNWAAVCGAGVGAAAMYLIKDDATLAPIIQRLMGTMNCFLSGFHEDGACTEGIGYWNYGFGFFVSFAELLKQRTAGQIDLMQGEKIKQIALYQQKSYLTGDHVVSFSDASLTAKYQLGLTHLLKQKYPEVEIPDLKHRATFEDDHCYRWAHAIRNLVWCDSRLTGGRWGEAFYYLPDSQLLVSRWAADNESLVCFAAKSGHNNEPHNQNDIGRAAKPC</sequence>
<dbReference type="AlphaFoldDB" id="A0A559KIU1"/>
<evidence type="ECO:0000313" key="1">
    <source>
        <dbReference type="EMBL" id="TVY12019.1"/>
    </source>
</evidence>
<proteinExistence type="predicted"/>
<name>A0A559KIU1_9BACL</name>
<evidence type="ECO:0000313" key="2">
    <source>
        <dbReference type="Proteomes" id="UP000317036"/>
    </source>
</evidence>
<accession>A0A559KIU1</accession>
<dbReference type="OrthoDB" id="9793856at2"/>
<dbReference type="SUPFAM" id="SSF48230">
    <property type="entry name" value="Chondroitin AC/alginate lyase"/>
    <property type="match status" value="1"/>
</dbReference>
<dbReference type="PANTHER" id="PTHR38045:SF1">
    <property type="entry name" value="HEPARINASE II_III-LIKE PROTEIN"/>
    <property type="match status" value="1"/>
</dbReference>
<dbReference type="Gene3D" id="1.50.10.100">
    <property type="entry name" value="Chondroitin AC/alginate lyase"/>
    <property type="match status" value="1"/>
</dbReference>
<dbReference type="InterPro" id="IPR008929">
    <property type="entry name" value="Chondroitin_lyas"/>
</dbReference>
<comment type="caution">
    <text evidence="1">The sequence shown here is derived from an EMBL/GenBank/DDBJ whole genome shotgun (WGS) entry which is preliminary data.</text>
</comment>
<dbReference type="EMBL" id="VNJI01000001">
    <property type="protein sequence ID" value="TVY12019.1"/>
    <property type="molecule type" value="Genomic_DNA"/>
</dbReference>
<dbReference type="Proteomes" id="UP000317036">
    <property type="component" value="Unassembled WGS sequence"/>
</dbReference>